<proteinExistence type="predicted"/>
<dbReference type="InterPro" id="IPR009693">
    <property type="entry name" value="Glucitol_operon_activator"/>
</dbReference>
<dbReference type="EMBL" id="JBHLUK010000058">
    <property type="protein sequence ID" value="MFC0423703.1"/>
    <property type="molecule type" value="Genomic_DNA"/>
</dbReference>
<protein>
    <submittedName>
        <fullName evidence="1">Transcriptional regulator GutM</fullName>
    </submittedName>
</protein>
<organism evidence="1 2">
    <name type="scientific">Lactiplantibacillus plajomi</name>
    <dbReference type="NCBI Taxonomy" id="1457217"/>
    <lineage>
        <taxon>Bacteria</taxon>
        <taxon>Bacillati</taxon>
        <taxon>Bacillota</taxon>
        <taxon>Bacilli</taxon>
        <taxon>Lactobacillales</taxon>
        <taxon>Lactobacillaceae</taxon>
        <taxon>Lactiplantibacillus</taxon>
    </lineage>
</organism>
<dbReference type="RefSeq" id="WP_137645746.1">
    <property type="nucleotide sequence ID" value="NZ_BAABRM010000024.1"/>
</dbReference>
<sequence length="123" mass="14087">MNGLLFVLFLIIIAVLRQILGIINSRVYTTEYRDILQDNQNGFFGVGQYQPKFKISEVCLVVIDSNNTIKDCRIIRGISIFARFHYYEDVINQNVSSAKVLSSRHHRVIQEAAANAQRQIINS</sequence>
<comment type="caution">
    <text evidence="1">The sequence shown here is derived from an EMBL/GenBank/DDBJ whole genome shotgun (WGS) entry which is preliminary data.</text>
</comment>
<evidence type="ECO:0000313" key="1">
    <source>
        <dbReference type="EMBL" id="MFC0423703.1"/>
    </source>
</evidence>
<keyword evidence="2" id="KW-1185">Reference proteome</keyword>
<accession>A0ABV6K2K3</accession>
<dbReference type="Pfam" id="PF06923">
    <property type="entry name" value="GutM"/>
    <property type="match status" value="1"/>
</dbReference>
<gene>
    <name evidence="1" type="ORF">ACFFGS_06155</name>
</gene>
<dbReference type="Proteomes" id="UP001589855">
    <property type="component" value="Unassembled WGS sequence"/>
</dbReference>
<evidence type="ECO:0000313" key="2">
    <source>
        <dbReference type="Proteomes" id="UP001589855"/>
    </source>
</evidence>
<reference evidence="1 2" key="1">
    <citation type="submission" date="2024-09" db="EMBL/GenBank/DDBJ databases">
        <authorList>
            <person name="Sun Q."/>
            <person name="Mori K."/>
        </authorList>
    </citation>
    <scope>NUCLEOTIDE SEQUENCE [LARGE SCALE GENOMIC DNA]</scope>
    <source>
        <strain evidence="1 2">TBRC 4575</strain>
    </source>
</reference>
<name>A0ABV6K2K3_9LACO</name>